<reference evidence="2 3" key="1">
    <citation type="submission" date="2019-08" db="EMBL/GenBank/DDBJ databases">
        <authorList>
            <person name="Guy L."/>
        </authorList>
    </citation>
    <scope>NUCLEOTIDE SEQUENCE [LARGE SCALE GENOMIC DNA]</scope>
    <source>
        <strain evidence="2 3">SGT-108</strain>
    </source>
</reference>
<dbReference type="Proteomes" id="UP000324194">
    <property type="component" value="Chromosome 2"/>
</dbReference>
<dbReference type="InterPro" id="IPR003781">
    <property type="entry name" value="CoA-bd"/>
</dbReference>
<dbReference type="InterPro" id="IPR036291">
    <property type="entry name" value="NAD(P)-bd_dom_sf"/>
</dbReference>
<dbReference type="OrthoDB" id="9804695at2"/>
<dbReference type="Gene3D" id="3.40.50.720">
    <property type="entry name" value="NAD(P)-binding Rossmann-like Domain"/>
    <property type="match status" value="1"/>
</dbReference>
<evidence type="ECO:0000259" key="1">
    <source>
        <dbReference type="SMART" id="SM00881"/>
    </source>
</evidence>
<dbReference type="PANTHER" id="PTHR33303">
    <property type="entry name" value="CYTOPLASMIC PROTEIN-RELATED"/>
    <property type="match status" value="1"/>
</dbReference>
<dbReference type="AlphaFoldDB" id="A0A5E4PL93"/>
<dbReference type="SMART" id="SM00881">
    <property type="entry name" value="CoA_binding"/>
    <property type="match status" value="1"/>
</dbReference>
<keyword evidence="3" id="KW-1185">Reference proteome</keyword>
<accession>A0A5E4PL93</accession>
<evidence type="ECO:0000313" key="2">
    <source>
        <dbReference type="EMBL" id="VVC77295.1"/>
    </source>
</evidence>
<name>A0A5E4PL93_9COXI</name>
<dbReference type="EMBL" id="LR699120">
    <property type="protein sequence ID" value="VVC77295.1"/>
    <property type="molecule type" value="Genomic_DNA"/>
</dbReference>
<dbReference type="SUPFAM" id="SSF51735">
    <property type="entry name" value="NAD(P)-binding Rossmann-fold domains"/>
    <property type="match status" value="1"/>
</dbReference>
<dbReference type="RefSeq" id="WP_148340752.1">
    <property type="nucleotide sequence ID" value="NZ_LR699120.1"/>
</dbReference>
<evidence type="ECO:0000313" key="3">
    <source>
        <dbReference type="Proteomes" id="UP000324194"/>
    </source>
</evidence>
<protein>
    <recommendedName>
        <fullName evidence="1">CoA-binding domain-containing protein</fullName>
    </recommendedName>
</protein>
<sequence>MNNDALDKQIESFFNSEAYGVAGASNHREKYGNKVLRVYLQRKKKVYPVNPREKIIEGVPCVPDVFSLPDEVKSLSIITPPPVTEIIVIQAIQKGIRNIWMQPGAESISAIQLCQSRNVNIISGGPCILVVLGFHED</sequence>
<gene>
    <name evidence="2" type="ORF">AQUSIP_26220</name>
</gene>
<organism evidence="2 3">
    <name type="scientific">Aquicella siphonis</name>
    <dbReference type="NCBI Taxonomy" id="254247"/>
    <lineage>
        <taxon>Bacteria</taxon>
        <taxon>Pseudomonadati</taxon>
        <taxon>Pseudomonadota</taxon>
        <taxon>Gammaproteobacteria</taxon>
        <taxon>Legionellales</taxon>
        <taxon>Coxiellaceae</taxon>
        <taxon>Aquicella</taxon>
    </lineage>
</organism>
<dbReference type="PANTHER" id="PTHR33303:SF2">
    <property type="entry name" value="COA-BINDING DOMAIN-CONTAINING PROTEIN"/>
    <property type="match status" value="1"/>
</dbReference>
<proteinExistence type="predicted"/>
<dbReference type="KEGG" id="asip:AQUSIP_26220"/>
<feature type="domain" description="CoA-binding" evidence="1">
    <location>
        <begin position="13"/>
        <end position="105"/>
    </location>
</feature>
<dbReference type="Pfam" id="PF13380">
    <property type="entry name" value="CoA_binding_2"/>
    <property type="match status" value="1"/>
</dbReference>